<gene>
    <name evidence="12" type="ORF">D5018_10460</name>
</gene>
<dbReference type="Pfam" id="PF01514">
    <property type="entry name" value="YscJ_FliF"/>
    <property type="match status" value="1"/>
</dbReference>
<dbReference type="InterPro" id="IPR003282">
    <property type="entry name" value="T3SS_SctJ"/>
</dbReference>
<reference evidence="12 13" key="1">
    <citation type="submission" date="2018-09" db="EMBL/GenBank/DDBJ databases">
        <title>Phylogeny of the Shewanellaceae, and recommendation for two new genera, Pseudoshewanella and Parashewanella.</title>
        <authorList>
            <person name="Wang G."/>
        </authorList>
    </citation>
    <scope>NUCLEOTIDE SEQUENCE [LARGE SCALE GENOMIC DNA]</scope>
    <source>
        <strain evidence="12 13">C51</strain>
    </source>
</reference>
<keyword evidence="5" id="KW-0653">Protein transport</keyword>
<dbReference type="RefSeq" id="WP_121838951.1">
    <property type="nucleotide sequence ID" value="NZ_ML014776.1"/>
</dbReference>
<organism evidence="12 13">
    <name type="scientific">Parashewanella curva</name>
    <dbReference type="NCBI Taxonomy" id="2338552"/>
    <lineage>
        <taxon>Bacteria</taxon>
        <taxon>Pseudomonadati</taxon>
        <taxon>Pseudomonadota</taxon>
        <taxon>Gammaproteobacteria</taxon>
        <taxon>Alteromonadales</taxon>
        <taxon>Shewanellaceae</taxon>
        <taxon>Parashewanella</taxon>
    </lineage>
</organism>
<proteinExistence type="inferred from homology"/>
<dbReference type="PROSITE" id="PS51257">
    <property type="entry name" value="PROKAR_LIPOPROTEIN"/>
    <property type="match status" value="1"/>
</dbReference>
<keyword evidence="13" id="KW-1185">Reference proteome</keyword>
<dbReference type="Gene3D" id="3.30.70.1530">
    <property type="entry name" value="Hypothetical protein rpa1041"/>
    <property type="match status" value="1"/>
</dbReference>
<feature type="domain" description="Flagellar M-ring N-terminal" evidence="11">
    <location>
        <begin position="20"/>
        <end position="188"/>
    </location>
</feature>
<evidence type="ECO:0000256" key="5">
    <source>
        <dbReference type="ARBA" id="ARBA00022927"/>
    </source>
</evidence>
<sequence length="241" mass="27098">MRIRFLLFIPLILLLAGCKVELYRNLSQEEANQMVALLRLNDISASTQVDDKTGMATLMIDEHKFINAVALLRQNGLPKPKYADIEDLFPSGQLVTSPAQEEAKIAFLKEQQLERTLSNIEGVISARVSIAEPTQEDQFQVEQQKSASVYIKYSPQANLSTRENDIKGLVQNAVPGLSYERISLFLQAANYGYQSAPPLKDEDMWSEVISIIEENKMPAVISLTLIFLLSLVGVVWLRRRS</sequence>
<dbReference type="AlphaFoldDB" id="A0A3L8Q098"/>
<evidence type="ECO:0000256" key="2">
    <source>
        <dbReference type="ARBA" id="ARBA00009509"/>
    </source>
</evidence>
<keyword evidence="10" id="KW-1133">Transmembrane helix</keyword>
<dbReference type="PANTHER" id="PTHR30046:SF3">
    <property type="entry name" value="SECRETION SYSTEM APPARATUS LIPOPROTEIN SSAJ"/>
    <property type="match status" value="1"/>
</dbReference>
<protein>
    <recommendedName>
        <fullName evidence="10">Lipoprotein</fullName>
    </recommendedName>
</protein>
<evidence type="ECO:0000256" key="8">
    <source>
        <dbReference type="ARBA" id="ARBA00023237"/>
    </source>
</evidence>
<name>A0A3L8Q098_9GAMM</name>
<dbReference type="Gene3D" id="3.30.300.30">
    <property type="match status" value="1"/>
</dbReference>
<dbReference type="InterPro" id="IPR043427">
    <property type="entry name" value="YscJ/FliF"/>
</dbReference>
<keyword evidence="3" id="KW-0813">Transport</keyword>
<keyword evidence="10" id="KW-0812">Transmembrane</keyword>
<evidence type="ECO:0000256" key="10">
    <source>
        <dbReference type="RuleBase" id="RU364102"/>
    </source>
</evidence>
<dbReference type="OrthoDB" id="115186at2"/>
<evidence type="ECO:0000256" key="3">
    <source>
        <dbReference type="ARBA" id="ARBA00022448"/>
    </source>
</evidence>
<evidence type="ECO:0000259" key="11">
    <source>
        <dbReference type="Pfam" id="PF01514"/>
    </source>
</evidence>
<keyword evidence="7 10" id="KW-0564">Palmitate</keyword>
<keyword evidence="6 10" id="KW-0472">Membrane</keyword>
<keyword evidence="9 10" id="KW-0449">Lipoprotein</keyword>
<evidence type="ECO:0000256" key="6">
    <source>
        <dbReference type="ARBA" id="ARBA00023136"/>
    </source>
</evidence>
<evidence type="ECO:0000256" key="1">
    <source>
        <dbReference type="ARBA" id="ARBA00004459"/>
    </source>
</evidence>
<accession>A0A3L8Q098</accession>
<comment type="subcellular location">
    <subcellularLocation>
        <location evidence="1">Cell outer membrane</location>
        <topology evidence="1">Lipid-anchor</topology>
    </subcellularLocation>
</comment>
<comment type="similarity">
    <text evidence="2 10">Belongs to the YscJ lipoprotein family.</text>
</comment>
<keyword evidence="4 10" id="KW-0732">Signal</keyword>
<keyword evidence="8 10" id="KW-0998">Cell outer membrane</keyword>
<dbReference type="Proteomes" id="UP000281474">
    <property type="component" value="Unassembled WGS sequence"/>
</dbReference>
<evidence type="ECO:0000256" key="4">
    <source>
        <dbReference type="ARBA" id="ARBA00022729"/>
    </source>
</evidence>
<dbReference type="PANTHER" id="PTHR30046">
    <property type="entry name" value="FLAGELLAR M-RING PROTEIN"/>
    <property type="match status" value="1"/>
</dbReference>
<dbReference type="InterPro" id="IPR006182">
    <property type="entry name" value="FliF_N_dom"/>
</dbReference>
<evidence type="ECO:0000313" key="12">
    <source>
        <dbReference type="EMBL" id="RLV59782.1"/>
    </source>
</evidence>
<evidence type="ECO:0000256" key="7">
    <source>
        <dbReference type="ARBA" id="ARBA00023139"/>
    </source>
</evidence>
<dbReference type="EMBL" id="QZEI01000027">
    <property type="protein sequence ID" value="RLV59782.1"/>
    <property type="molecule type" value="Genomic_DNA"/>
</dbReference>
<comment type="caution">
    <text evidence="12">The sequence shown here is derived from an EMBL/GenBank/DDBJ whole genome shotgun (WGS) entry which is preliminary data.</text>
</comment>
<dbReference type="GO" id="GO:0009279">
    <property type="term" value="C:cell outer membrane"/>
    <property type="evidence" value="ECO:0007669"/>
    <property type="project" value="UniProtKB-SubCell"/>
</dbReference>
<dbReference type="InterPro" id="IPR045851">
    <property type="entry name" value="AMP-bd_C_sf"/>
</dbReference>
<dbReference type="NCBIfam" id="TIGR02544">
    <property type="entry name" value="III_secr_YscJ"/>
    <property type="match status" value="1"/>
</dbReference>
<dbReference type="GO" id="GO:0009306">
    <property type="term" value="P:protein secretion"/>
    <property type="evidence" value="ECO:0007669"/>
    <property type="project" value="InterPro"/>
</dbReference>
<dbReference type="PRINTS" id="PR01338">
    <property type="entry name" value="TYPE3OMKPROT"/>
</dbReference>
<evidence type="ECO:0000256" key="9">
    <source>
        <dbReference type="ARBA" id="ARBA00023288"/>
    </source>
</evidence>
<feature type="transmembrane region" description="Helical" evidence="10">
    <location>
        <begin position="217"/>
        <end position="237"/>
    </location>
</feature>
<evidence type="ECO:0000313" key="13">
    <source>
        <dbReference type="Proteomes" id="UP000281474"/>
    </source>
</evidence>